<dbReference type="PANTHER" id="PTHR12526">
    <property type="entry name" value="GLYCOSYLTRANSFERASE"/>
    <property type="match status" value="1"/>
</dbReference>
<dbReference type="Proteomes" id="UP000541955">
    <property type="component" value="Unassembled WGS sequence"/>
</dbReference>
<dbReference type="AlphaFoldDB" id="A0A7X1CEN7"/>
<dbReference type="PANTHER" id="PTHR12526:SF630">
    <property type="entry name" value="GLYCOSYLTRANSFERASE"/>
    <property type="match status" value="1"/>
</dbReference>
<evidence type="ECO:0000313" key="1">
    <source>
        <dbReference type="EMBL" id="MBC1561552.1"/>
    </source>
</evidence>
<comment type="caution">
    <text evidence="1">The sequence shown here is derived from an EMBL/GenBank/DDBJ whole genome shotgun (WGS) entry which is preliminary data.</text>
</comment>
<dbReference type="RefSeq" id="WP_185428901.1">
    <property type="nucleotide sequence ID" value="NZ_JAARRW010000002.1"/>
</dbReference>
<dbReference type="SUPFAM" id="SSF53756">
    <property type="entry name" value="UDP-Glycosyltransferase/glycogen phosphorylase"/>
    <property type="match status" value="1"/>
</dbReference>
<dbReference type="GO" id="GO:0016740">
    <property type="term" value="F:transferase activity"/>
    <property type="evidence" value="ECO:0007669"/>
    <property type="project" value="UniProtKB-KW"/>
</dbReference>
<reference evidence="1 2" key="1">
    <citation type="submission" date="2020-03" db="EMBL/GenBank/DDBJ databases">
        <title>Soil Listeria distribution.</title>
        <authorList>
            <person name="Liao J."/>
            <person name="Wiedmann M."/>
        </authorList>
    </citation>
    <scope>NUCLEOTIDE SEQUENCE [LARGE SCALE GENOMIC DNA]</scope>
    <source>
        <strain evidence="1 2">FSL L7-1387</strain>
    </source>
</reference>
<name>A0A7X1CEN7_9LIST</name>
<accession>A0A7X1CEN7</accession>
<gene>
    <name evidence="1" type="ORF">HB902_05680</name>
</gene>
<sequence length="397" mass="45046">MKTIFAHDHRFYRSPDNREILSKNAFGVSMWKRYLEFTDELRVVARVFDFPRDATREKMALSSSDDVTFQHMDGTHSWKSILPKNNTQKQMEQQVADVDAVIARLPSRIGSMAVKAARKQDKPYMVEVVGDPVESYHYHGSKILKLMASYAGKKMKNDIAGASHVLYVTKEDLQLKYPTKGEQAAASNVEIEMIDLAVYEKRKQKIKKRATQEMMKIGMIGTLATNYKGIDTAIDAVRELKKQNRAVHLYIIGPGDTTKWSELAKKAGVIEEVTFCGILPGGQEILDWLDTMDIYIQPSKTEGVPRALIEAMSRGCPAVGSEAGGIPELLSNHMLHAIGDSKELANRIAYLDSKEIQWEESWRNIQKASDYTKPVLQKRRSALYRSFFQTIKYRGMK</sequence>
<dbReference type="EMBL" id="JAARRW010000002">
    <property type="protein sequence ID" value="MBC1561552.1"/>
    <property type="molecule type" value="Genomic_DNA"/>
</dbReference>
<dbReference type="Pfam" id="PF13692">
    <property type="entry name" value="Glyco_trans_1_4"/>
    <property type="match status" value="1"/>
</dbReference>
<evidence type="ECO:0000313" key="2">
    <source>
        <dbReference type="Proteomes" id="UP000541955"/>
    </source>
</evidence>
<protein>
    <submittedName>
        <fullName evidence="1">Glycosyltransferase</fullName>
    </submittedName>
</protein>
<proteinExistence type="predicted"/>
<dbReference type="CDD" id="cd03801">
    <property type="entry name" value="GT4_PimA-like"/>
    <property type="match status" value="1"/>
</dbReference>
<keyword evidence="1" id="KW-0808">Transferase</keyword>
<organism evidence="1 2">
    <name type="scientific">Listeria booriae</name>
    <dbReference type="NCBI Taxonomy" id="1552123"/>
    <lineage>
        <taxon>Bacteria</taxon>
        <taxon>Bacillati</taxon>
        <taxon>Bacillota</taxon>
        <taxon>Bacilli</taxon>
        <taxon>Bacillales</taxon>
        <taxon>Listeriaceae</taxon>
        <taxon>Listeria</taxon>
    </lineage>
</organism>
<dbReference type="Gene3D" id="3.40.50.2000">
    <property type="entry name" value="Glycogen Phosphorylase B"/>
    <property type="match status" value="2"/>
</dbReference>